<protein>
    <submittedName>
        <fullName evidence="4">Uncharacterized protein</fullName>
    </submittedName>
</protein>
<evidence type="ECO:0000313" key="5">
    <source>
        <dbReference type="Proteomes" id="UP000317648"/>
    </source>
</evidence>
<evidence type="ECO:0000313" key="2">
    <source>
        <dbReference type="EMBL" id="QDU94511.1"/>
    </source>
</evidence>
<organism evidence="4 5">
    <name type="scientific">Lignipirellula cremea</name>
    <dbReference type="NCBI Taxonomy" id="2528010"/>
    <lineage>
        <taxon>Bacteria</taxon>
        <taxon>Pseudomonadati</taxon>
        <taxon>Planctomycetota</taxon>
        <taxon>Planctomycetia</taxon>
        <taxon>Pirellulales</taxon>
        <taxon>Pirellulaceae</taxon>
        <taxon>Lignipirellula</taxon>
    </lineage>
</organism>
<name>A0A518E4W3_9BACT</name>
<gene>
    <name evidence="1" type="ORF">Pla8534_11710</name>
    <name evidence="2" type="ORF">Pla8534_23020</name>
    <name evidence="3" type="ORF">Pla8534_57230</name>
    <name evidence="4" type="ORF">Pla8534_70530</name>
</gene>
<dbReference type="KEGG" id="lcre:Pla8534_57230"/>
<dbReference type="Proteomes" id="UP000317648">
    <property type="component" value="Chromosome"/>
</dbReference>
<proteinExistence type="predicted"/>
<dbReference type="AlphaFoldDB" id="A0A518E4W3"/>
<evidence type="ECO:0000313" key="1">
    <source>
        <dbReference type="EMBL" id="QDU93391.1"/>
    </source>
</evidence>
<keyword evidence="5" id="KW-1185">Reference proteome</keyword>
<dbReference type="KEGG" id="lcre:Pla8534_11710"/>
<dbReference type="EMBL" id="CP036433">
    <property type="protein sequence ID" value="QDU94511.1"/>
    <property type="molecule type" value="Genomic_DNA"/>
</dbReference>
<sequence length="87" mass="9301">MAKLNGSLTKAAELSPEQQERADLILQHLRANADKHLVELSVLLASKPDSQIFGKTEFEARDIVHRIGAQAIQAAVDAAAKKGVPGC</sequence>
<reference evidence="4 5" key="1">
    <citation type="submission" date="2019-02" db="EMBL/GenBank/DDBJ databases">
        <title>Deep-cultivation of Planctomycetes and their phenomic and genomic characterization uncovers novel biology.</title>
        <authorList>
            <person name="Wiegand S."/>
            <person name="Jogler M."/>
            <person name="Boedeker C."/>
            <person name="Pinto D."/>
            <person name="Vollmers J."/>
            <person name="Rivas-Marin E."/>
            <person name="Kohn T."/>
            <person name="Peeters S.H."/>
            <person name="Heuer A."/>
            <person name="Rast P."/>
            <person name="Oberbeckmann S."/>
            <person name="Bunk B."/>
            <person name="Jeske O."/>
            <person name="Meyerdierks A."/>
            <person name="Storesund J.E."/>
            <person name="Kallscheuer N."/>
            <person name="Luecker S."/>
            <person name="Lage O.M."/>
            <person name="Pohl T."/>
            <person name="Merkel B.J."/>
            <person name="Hornburger P."/>
            <person name="Mueller R.-W."/>
            <person name="Bruemmer F."/>
            <person name="Labrenz M."/>
            <person name="Spormann A.M."/>
            <person name="Op den Camp H."/>
            <person name="Overmann J."/>
            <person name="Amann R."/>
            <person name="Jetten M.S.M."/>
            <person name="Mascher T."/>
            <person name="Medema M.H."/>
            <person name="Devos D.P."/>
            <person name="Kaster A.-K."/>
            <person name="Ovreas L."/>
            <person name="Rohde M."/>
            <person name="Galperin M.Y."/>
            <person name="Jogler C."/>
        </authorList>
    </citation>
    <scope>NUCLEOTIDE SEQUENCE [LARGE SCALE GENOMIC DNA]</scope>
    <source>
        <strain evidence="4 5">Pla85_3_4</strain>
    </source>
</reference>
<dbReference type="KEGG" id="lcre:Pla8534_23020"/>
<accession>A0A518E4W3</accession>
<dbReference type="EMBL" id="CP036433">
    <property type="protein sequence ID" value="QDU93391.1"/>
    <property type="molecule type" value="Genomic_DNA"/>
</dbReference>
<dbReference type="EMBL" id="CP036433">
    <property type="protein sequence ID" value="QDU97866.1"/>
    <property type="molecule type" value="Genomic_DNA"/>
</dbReference>
<evidence type="ECO:0000313" key="4">
    <source>
        <dbReference type="EMBL" id="QDU99141.1"/>
    </source>
</evidence>
<dbReference type="KEGG" id="lcre:Pla8534_70530"/>
<dbReference type="RefSeq" id="WP_197442656.1">
    <property type="nucleotide sequence ID" value="NZ_CP036433.1"/>
</dbReference>
<evidence type="ECO:0000313" key="3">
    <source>
        <dbReference type="EMBL" id="QDU97866.1"/>
    </source>
</evidence>
<dbReference type="EMBL" id="CP036433">
    <property type="protein sequence ID" value="QDU99141.1"/>
    <property type="molecule type" value="Genomic_DNA"/>
</dbReference>